<proteinExistence type="predicted"/>
<accession>W6U3K8</accession>
<dbReference type="RefSeq" id="XP_024346896.1">
    <property type="nucleotide sequence ID" value="XM_024498709.1"/>
</dbReference>
<dbReference type="CTD" id="36345175"/>
<protein>
    <submittedName>
        <fullName evidence="1">Uncharacterized protein</fullName>
    </submittedName>
</protein>
<name>W6U3K8_ECHGR</name>
<dbReference type="KEGG" id="egl:EGR_09460"/>
<organism evidence="1 2">
    <name type="scientific">Echinococcus granulosus</name>
    <name type="common">Hydatid tapeworm</name>
    <dbReference type="NCBI Taxonomy" id="6210"/>
    <lineage>
        <taxon>Eukaryota</taxon>
        <taxon>Metazoa</taxon>
        <taxon>Spiralia</taxon>
        <taxon>Lophotrochozoa</taxon>
        <taxon>Platyhelminthes</taxon>
        <taxon>Cestoda</taxon>
        <taxon>Eucestoda</taxon>
        <taxon>Cyclophyllidea</taxon>
        <taxon>Taeniidae</taxon>
        <taxon>Echinococcus</taxon>
        <taxon>Echinococcus granulosus group</taxon>
    </lineage>
</organism>
<keyword evidence="2" id="KW-1185">Reference proteome</keyword>
<comment type="caution">
    <text evidence="1">The sequence shown here is derived from an EMBL/GenBank/DDBJ whole genome shotgun (WGS) entry which is preliminary data.</text>
</comment>
<dbReference type="EMBL" id="APAU02000148">
    <property type="protein sequence ID" value="EUB55700.1"/>
    <property type="molecule type" value="Genomic_DNA"/>
</dbReference>
<evidence type="ECO:0000313" key="2">
    <source>
        <dbReference type="Proteomes" id="UP000019149"/>
    </source>
</evidence>
<evidence type="ECO:0000313" key="1">
    <source>
        <dbReference type="EMBL" id="EUB55700.1"/>
    </source>
</evidence>
<dbReference type="Proteomes" id="UP000019149">
    <property type="component" value="Unassembled WGS sequence"/>
</dbReference>
<gene>
    <name evidence="1" type="ORF">EGR_09460</name>
</gene>
<dbReference type="AlphaFoldDB" id="W6U3K8"/>
<dbReference type="GeneID" id="36345175"/>
<reference evidence="1 2" key="1">
    <citation type="journal article" date="2013" name="Nat. Genet.">
        <title>The genome of the hydatid tapeworm Echinococcus granulosus.</title>
        <authorList>
            <person name="Zheng H."/>
            <person name="Zhang W."/>
            <person name="Zhang L."/>
            <person name="Zhang Z."/>
            <person name="Li J."/>
            <person name="Lu G."/>
            <person name="Zhu Y."/>
            <person name="Wang Y."/>
            <person name="Huang Y."/>
            <person name="Liu J."/>
            <person name="Kang H."/>
            <person name="Chen J."/>
            <person name="Wang L."/>
            <person name="Chen A."/>
            <person name="Yu S."/>
            <person name="Gao Z."/>
            <person name="Jin L."/>
            <person name="Gu W."/>
            <person name="Wang Z."/>
            <person name="Zhao L."/>
            <person name="Shi B."/>
            <person name="Wen H."/>
            <person name="Lin R."/>
            <person name="Jones M.K."/>
            <person name="Brejova B."/>
            <person name="Vinar T."/>
            <person name="Zhao G."/>
            <person name="McManus D.P."/>
            <person name="Chen Z."/>
            <person name="Zhou Y."/>
            <person name="Wang S."/>
        </authorList>
    </citation>
    <scope>NUCLEOTIDE SEQUENCE [LARGE SCALE GENOMIC DNA]</scope>
</reference>
<sequence>MLSEEQVEDTTLLAAKPPFESINDAGLFGDPVFFSLPAYCGLEISKHPSPLTHHKFALRSSLARYAMAFHSSYLQEMTVIYPLDDTETSCLDDWKAVNINANKDRIRSLVIVSRSRSPVEVEAASSVKAAAAKPAEAFGTQADGGGSGGVLIPSGGVSSKTNKSDDAMYLKSVKFFHPDSACWHHLREGYDVVCLSEGPLPTSFVCRDDDFHL</sequence>